<dbReference type="Proteomes" id="UP000046947">
    <property type="component" value="Unassembled WGS sequence"/>
</dbReference>
<dbReference type="Proteomes" id="UP000038802">
    <property type="component" value="Unassembled WGS sequence"/>
</dbReference>
<evidence type="ECO:0000313" key="5">
    <source>
        <dbReference type="EMBL" id="COY41188.1"/>
    </source>
</evidence>
<evidence type="ECO:0000313" key="4">
    <source>
        <dbReference type="EMBL" id="COW16911.1"/>
    </source>
</evidence>
<dbReference type="Proteomes" id="UP000048289">
    <property type="component" value="Unassembled WGS sequence"/>
</dbReference>
<evidence type="ECO:0000313" key="9">
    <source>
        <dbReference type="Proteomes" id="UP000048289"/>
    </source>
</evidence>
<dbReference type="Proteomes" id="UP000039021">
    <property type="component" value="Unassembled WGS sequence"/>
</dbReference>
<name>A0A0U0RIV7_MYCTX</name>
<evidence type="ECO:0000313" key="2">
    <source>
        <dbReference type="EMBL" id="CFE34777.1"/>
    </source>
</evidence>
<proteinExistence type="predicted"/>
<sequence>MAILISRWRRRKAPTRSAIRWPARAKNNNGNAAPSANVAVSTTVPNPMVAVAPATTIAARIGPAQGTYNTPRARPSPKPLLRVTICFCGIRENGFSRSCSNRGKMRPAPIATKATSAAQRMASCGRCSTDSNAEPSRVTMPKLSTRPPITR</sequence>
<dbReference type="EMBL" id="CSAE01000361">
    <property type="protein sequence ID" value="COW16911.1"/>
    <property type="molecule type" value="Genomic_DNA"/>
</dbReference>
<protein>
    <submittedName>
        <fullName evidence="4">Uncharacterized protein</fullName>
    </submittedName>
</protein>
<evidence type="ECO:0000313" key="8">
    <source>
        <dbReference type="Proteomes" id="UP000046947"/>
    </source>
</evidence>
<dbReference type="AlphaFoldDB" id="A0A0U0RIV7"/>
<gene>
    <name evidence="2" type="ORF">ERS007681_00147</name>
    <name evidence="3" type="ORF">ERS007688_00630</name>
    <name evidence="4" type="ORF">ERS007703_02944</name>
    <name evidence="5" type="ORF">ERS007739_02569</name>
</gene>
<dbReference type="EMBL" id="CFOE01000009">
    <property type="protein sequence ID" value="CFE34777.1"/>
    <property type="molecule type" value="Genomic_DNA"/>
</dbReference>
<reference evidence="5" key="1">
    <citation type="submission" date="2015-03" db="EMBL/GenBank/DDBJ databases">
        <authorList>
            <consortium name="Pathogen Informatics"/>
            <person name="Murphy D."/>
        </authorList>
    </citation>
    <scope>NUCLEOTIDE SEQUENCE</scope>
    <source>
        <strain evidence="5">N09902308</strain>
    </source>
</reference>
<evidence type="ECO:0000313" key="3">
    <source>
        <dbReference type="EMBL" id="CFE47122.1"/>
    </source>
</evidence>
<dbReference type="EMBL" id="CFOH01000061">
    <property type="protein sequence ID" value="CFE47122.1"/>
    <property type="molecule type" value="Genomic_DNA"/>
</dbReference>
<reference evidence="6 7" key="3">
    <citation type="submission" date="2015-03" db="EMBL/GenBank/DDBJ databases">
        <authorList>
            <consortium name="Pathogen Informatics"/>
        </authorList>
    </citation>
    <scope>NUCLEOTIDE SEQUENCE [LARGE SCALE GENOMIC DNA]</scope>
    <source>
        <strain evidence="2 9">G09901357</strain>
        <strain evidence="3 8">H09601792</strain>
        <strain evidence="6">K00500041</strain>
        <strain evidence="7">N09902308</strain>
    </source>
</reference>
<evidence type="ECO:0000313" key="7">
    <source>
        <dbReference type="Proteomes" id="UP000039021"/>
    </source>
</evidence>
<accession>A0A0U0RIV7</accession>
<reference evidence="4" key="2">
    <citation type="submission" date="2015-03" db="EMBL/GenBank/DDBJ databases">
        <authorList>
            <person name="Murphy D."/>
        </authorList>
    </citation>
    <scope>NUCLEOTIDE SEQUENCE [LARGE SCALE GENOMIC DNA]</scope>
    <source>
        <strain evidence="4">K00500041</strain>
    </source>
</reference>
<evidence type="ECO:0000256" key="1">
    <source>
        <dbReference type="SAM" id="MobiDB-lite"/>
    </source>
</evidence>
<dbReference type="EMBL" id="CSBK01001192">
    <property type="protein sequence ID" value="COY41188.1"/>
    <property type="molecule type" value="Genomic_DNA"/>
</dbReference>
<feature type="region of interest" description="Disordered" evidence="1">
    <location>
        <begin position="125"/>
        <end position="151"/>
    </location>
</feature>
<organism evidence="4 6">
    <name type="scientific">Mycobacterium tuberculosis</name>
    <dbReference type="NCBI Taxonomy" id="1773"/>
    <lineage>
        <taxon>Bacteria</taxon>
        <taxon>Bacillati</taxon>
        <taxon>Actinomycetota</taxon>
        <taxon>Actinomycetes</taxon>
        <taxon>Mycobacteriales</taxon>
        <taxon>Mycobacteriaceae</taxon>
        <taxon>Mycobacterium</taxon>
        <taxon>Mycobacterium tuberculosis complex</taxon>
    </lineage>
</organism>
<evidence type="ECO:0000313" key="6">
    <source>
        <dbReference type="Proteomes" id="UP000038802"/>
    </source>
</evidence>